<evidence type="ECO:0000256" key="7">
    <source>
        <dbReference type="SAM" id="Phobius"/>
    </source>
</evidence>
<dbReference type="EMBL" id="KI925569">
    <property type="protein sequence ID" value="ETW48560.1"/>
    <property type="molecule type" value="Genomic_DNA"/>
</dbReference>
<dbReference type="AlphaFoldDB" id="A0A024WPC7"/>
<keyword evidence="4 7" id="KW-1133">Transmembrane helix</keyword>
<feature type="transmembrane region" description="Helical" evidence="7">
    <location>
        <begin position="436"/>
        <end position="455"/>
    </location>
</feature>
<reference evidence="8 9" key="2">
    <citation type="submission" date="2013-02" db="EMBL/GenBank/DDBJ databases">
        <title>The Genome Sequence of Plasmodium falciparum MaliPS096_E11.</title>
        <authorList>
            <consortium name="The Broad Institute Genome Sequencing Platform"/>
            <consortium name="The Broad Institute Genome Sequencing Center for Infectious Disease"/>
            <person name="Neafsey D."/>
            <person name="Cheeseman I."/>
            <person name="Volkman S."/>
            <person name="Adams J."/>
            <person name="Walker B."/>
            <person name="Young S.K."/>
            <person name="Zeng Q."/>
            <person name="Gargeya S."/>
            <person name="Fitzgerald M."/>
            <person name="Haas B."/>
            <person name="Abouelleil A."/>
            <person name="Alvarado L."/>
            <person name="Arachchi H.M."/>
            <person name="Berlin A.M."/>
            <person name="Chapman S.B."/>
            <person name="Dewar J."/>
            <person name="Goldberg J."/>
            <person name="Griggs A."/>
            <person name="Gujja S."/>
            <person name="Hansen M."/>
            <person name="Howarth C."/>
            <person name="Imamovic A."/>
            <person name="Larimer J."/>
            <person name="McCowan C."/>
            <person name="Murphy C."/>
            <person name="Neiman D."/>
            <person name="Pearson M."/>
            <person name="Priest M."/>
            <person name="Roberts A."/>
            <person name="Saif S."/>
            <person name="Shea T."/>
            <person name="Sisk P."/>
            <person name="Sykes S."/>
            <person name="Wortman J."/>
            <person name="Nusbaum C."/>
            <person name="Birren B."/>
        </authorList>
    </citation>
    <scope>NUCLEOTIDE SEQUENCE [LARGE SCALE GENOMIC DNA]</scope>
    <source>
        <strain evidence="8 9">MaliPS096_E11</strain>
    </source>
</reference>
<proteinExistence type="inferred from homology"/>
<evidence type="ECO:0000256" key="1">
    <source>
        <dbReference type="ARBA" id="ARBA00004141"/>
    </source>
</evidence>
<comment type="similarity">
    <text evidence="2">Belongs to the CLPTM1 family.</text>
</comment>
<dbReference type="GO" id="GO:0012505">
    <property type="term" value="C:endomembrane system"/>
    <property type="evidence" value="ECO:0007669"/>
    <property type="project" value="TreeGrafter"/>
</dbReference>
<feature type="transmembrane region" description="Helical" evidence="7">
    <location>
        <begin position="288"/>
        <end position="305"/>
    </location>
</feature>
<evidence type="ECO:0000256" key="2">
    <source>
        <dbReference type="ARBA" id="ARBA00009310"/>
    </source>
</evidence>
<evidence type="ECO:0000256" key="5">
    <source>
        <dbReference type="ARBA" id="ARBA00023136"/>
    </source>
</evidence>
<feature type="transmembrane region" description="Helical" evidence="7">
    <location>
        <begin position="410"/>
        <end position="430"/>
    </location>
</feature>
<dbReference type="GO" id="GO:0016020">
    <property type="term" value="C:membrane"/>
    <property type="evidence" value="ECO:0007669"/>
    <property type="project" value="UniProtKB-SubCell"/>
</dbReference>
<evidence type="ECO:0000313" key="9">
    <source>
        <dbReference type="Proteomes" id="UP000030699"/>
    </source>
</evidence>
<evidence type="ECO:0000256" key="3">
    <source>
        <dbReference type="ARBA" id="ARBA00022692"/>
    </source>
</evidence>
<gene>
    <name evidence="8" type="ORF">PFMALIP_03372</name>
</gene>
<dbReference type="PANTHER" id="PTHR21347">
    <property type="entry name" value="CLEFT LIP AND PALATE ASSOCIATED TRANSMEMBRANE PROTEIN-RELATED"/>
    <property type="match status" value="1"/>
</dbReference>
<comment type="subcellular location">
    <subcellularLocation>
        <location evidence="1">Membrane</location>
        <topology evidence="1">Multi-pass membrane protein</topology>
    </subcellularLocation>
</comment>
<reference evidence="8 9" key="1">
    <citation type="submission" date="2013-02" db="EMBL/GenBank/DDBJ databases">
        <title>The Genome Annotation of Plasmodium falciparum MaliPS096_E11.</title>
        <authorList>
            <consortium name="The Broad Institute Genome Sequencing Platform"/>
            <consortium name="The Broad Institute Genome Sequencing Center for Infectious Disease"/>
            <person name="Neafsey D."/>
            <person name="Hoffman S."/>
            <person name="Volkman S."/>
            <person name="Rosenthal P."/>
            <person name="Walker B."/>
            <person name="Young S.K."/>
            <person name="Zeng Q."/>
            <person name="Gargeya S."/>
            <person name="Fitzgerald M."/>
            <person name="Haas B."/>
            <person name="Abouelleil A."/>
            <person name="Allen A.W."/>
            <person name="Alvarado L."/>
            <person name="Arachchi H.M."/>
            <person name="Berlin A.M."/>
            <person name="Chapman S.B."/>
            <person name="Gainer-Dewar J."/>
            <person name="Goldberg J."/>
            <person name="Griggs A."/>
            <person name="Gujja S."/>
            <person name="Hansen M."/>
            <person name="Howarth C."/>
            <person name="Imamovic A."/>
            <person name="Ireland A."/>
            <person name="Larimer J."/>
            <person name="McCowan C."/>
            <person name="Murphy C."/>
            <person name="Pearson M."/>
            <person name="Poon T.W."/>
            <person name="Priest M."/>
            <person name="Roberts A."/>
            <person name="Saif S."/>
            <person name="Shea T."/>
            <person name="Sisk P."/>
            <person name="Sykes S."/>
            <person name="Wortman J."/>
            <person name="Nusbaum C."/>
            <person name="Birren B."/>
        </authorList>
    </citation>
    <scope>NUCLEOTIDE SEQUENCE [LARGE SCALE GENOMIC DNA]</scope>
    <source>
        <strain evidence="8 9">MaliPS096_E11</strain>
    </source>
</reference>
<evidence type="ECO:0008006" key="10">
    <source>
        <dbReference type="Google" id="ProtNLM"/>
    </source>
</evidence>
<sequence>MKKDNFIKSNQNSLNIHKKKKKRKHKDFLFYIPKKIRFGPVIEYNDFHISKLGFFSNMHVDKDTNTYLLPIYINNDLTPDDEYRMIKMKNSDDMMKKKLKKKRSSEKNDPYYKENVRNDNNNNNNNIKNNYLEIYDLSKRTYEMRNERNKKIYEKNSSINNNVHKLEHELMDYIINIEYVPINYNYYNLLNMLKFNVSYVKKKYNFISFDMDSITTFLCCHITCSMIIYILCIIYIIMEITYLLFDIKMWKRWNNLYTFTYNNDIVMNITLLFFILLYLRNIDYGRVIMIYYIMKMMVLIFKIIYNYDICILNDYPYICMNKKSLKEMNKEMIMDEEFEKKIKKKVNIFMIFSIILIFIYNYFYTKYDSYYSYVIHTLGFSSYLYKFILMLPQIITNIYTRTVQRMSFPFFLFLLVNVLINDLFIIFLRMPKVHKYYLFADDFILFLFIIQYCIYKKENKIFGAREKLVLLKNAKKNK</sequence>
<dbReference type="Proteomes" id="UP000030699">
    <property type="component" value="Unassembled WGS sequence"/>
</dbReference>
<dbReference type="OrthoDB" id="378564at2759"/>
<feature type="transmembrane region" description="Helical" evidence="7">
    <location>
        <begin position="370"/>
        <end position="389"/>
    </location>
</feature>
<dbReference type="InterPro" id="IPR008429">
    <property type="entry name" value="CLPTM1"/>
</dbReference>
<feature type="region of interest" description="Disordered" evidence="6">
    <location>
        <begin position="94"/>
        <end position="124"/>
    </location>
</feature>
<evidence type="ECO:0000256" key="4">
    <source>
        <dbReference type="ARBA" id="ARBA00022989"/>
    </source>
</evidence>
<keyword evidence="3 7" id="KW-0812">Transmembrane</keyword>
<feature type="transmembrane region" description="Helical" evidence="7">
    <location>
        <begin position="265"/>
        <end position="282"/>
    </location>
</feature>
<dbReference type="PANTHER" id="PTHR21347:SF0">
    <property type="entry name" value="LIPID SCRAMBLASE CLPTM1L"/>
    <property type="match status" value="1"/>
</dbReference>
<keyword evidence="5 7" id="KW-0472">Membrane</keyword>
<evidence type="ECO:0000313" key="8">
    <source>
        <dbReference type="EMBL" id="ETW48560.1"/>
    </source>
</evidence>
<organism evidence="8 9">
    <name type="scientific">Plasmodium falciparum MaliPS096_E11</name>
    <dbReference type="NCBI Taxonomy" id="1036727"/>
    <lineage>
        <taxon>Eukaryota</taxon>
        <taxon>Sar</taxon>
        <taxon>Alveolata</taxon>
        <taxon>Apicomplexa</taxon>
        <taxon>Aconoidasida</taxon>
        <taxon>Haemosporida</taxon>
        <taxon>Plasmodiidae</taxon>
        <taxon>Plasmodium</taxon>
        <taxon>Plasmodium (Laverania)</taxon>
    </lineage>
</organism>
<evidence type="ECO:0000256" key="6">
    <source>
        <dbReference type="SAM" id="MobiDB-lite"/>
    </source>
</evidence>
<protein>
    <recommendedName>
        <fullName evidence="10">Serpentine receptor</fullName>
    </recommendedName>
</protein>
<dbReference type="Gene3D" id="1.20.1280.290">
    <property type="match status" value="1"/>
</dbReference>
<accession>A0A024WPC7</accession>
<feature type="transmembrane region" description="Helical" evidence="7">
    <location>
        <begin position="346"/>
        <end position="364"/>
    </location>
</feature>
<feature type="compositionally biased region" description="Basic and acidic residues" evidence="6">
    <location>
        <begin position="105"/>
        <end position="117"/>
    </location>
</feature>
<name>A0A024WPC7_PLAFA</name>